<feature type="non-terminal residue" evidence="1">
    <location>
        <position position="76"/>
    </location>
</feature>
<keyword evidence="2" id="KW-1185">Reference proteome</keyword>
<evidence type="ECO:0000313" key="1">
    <source>
        <dbReference type="EMBL" id="KAF3949474.1"/>
    </source>
</evidence>
<dbReference type="EMBL" id="JRKL02006065">
    <property type="protein sequence ID" value="KAF3949474.1"/>
    <property type="molecule type" value="Genomic_DNA"/>
</dbReference>
<sequence>AFLQGLIDEKRSMEEKGNTMIDHLLSLQKSQPEYYTDQIIKGLIQGLLSAGTKTSAITLEARPIIAKILSMSEDEF</sequence>
<name>A0A8J4QND0_9ROSI</name>
<protein>
    <submittedName>
        <fullName evidence="1">Uncharacterized protein</fullName>
    </submittedName>
</protein>
<dbReference type="OrthoDB" id="2789670at2759"/>
<reference evidence="1" key="1">
    <citation type="submission" date="2020-03" db="EMBL/GenBank/DDBJ databases">
        <title>Castanea mollissima Vanexum genome sequencing.</title>
        <authorList>
            <person name="Staton M."/>
        </authorList>
    </citation>
    <scope>NUCLEOTIDE SEQUENCE</scope>
    <source>
        <tissue evidence="1">Leaf</tissue>
    </source>
</reference>
<dbReference type="GO" id="GO:0004497">
    <property type="term" value="F:monooxygenase activity"/>
    <property type="evidence" value="ECO:0007669"/>
    <property type="project" value="InterPro"/>
</dbReference>
<evidence type="ECO:0000313" key="2">
    <source>
        <dbReference type="Proteomes" id="UP000737018"/>
    </source>
</evidence>
<dbReference type="InterPro" id="IPR036396">
    <property type="entry name" value="Cyt_P450_sf"/>
</dbReference>
<dbReference type="GO" id="GO:0020037">
    <property type="term" value="F:heme binding"/>
    <property type="evidence" value="ECO:0007669"/>
    <property type="project" value="InterPro"/>
</dbReference>
<dbReference type="SUPFAM" id="SSF48264">
    <property type="entry name" value="Cytochrome P450"/>
    <property type="match status" value="1"/>
</dbReference>
<dbReference type="GO" id="GO:0005506">
    <property type="term" value="F:iron ion binding"/>
    <property type="evidence" value="ECO:0007669"/>
    <property type="project" value="InterPro"/>
</dbReference>
<gene>
    <name evidence="1" type="ORF">CMV_024660</name>
</gene>
<accession>A0A8J4QND0</accession>
<organism evidence="1 2">
    <name type="scientific">Castanea mollissima</name>
    <name type="common">Chinese chestnut</name>
    <dbReference type="NCBI Taxonomy" id="60419"/>
    <lineage>
        <taxon>Eukaryota</taxon>
        <taxon>Viridiplantae</taxon>
        <taxon>Streptophyta</taxon>
        <taxon>Embryophyta</taxon>
        <taxon>Tracheophyta</taxon>
        <taxon>Spermatophyta</taxon>
        <taxon>Magnoliopsida</taxon>
        <taxon>eudicotyledons</taxon>
        <taxon>Gunneridae</taxon>
        <taxon>Pentapetalae</taxon>
        <taxon>rosids</taxon>
        <taxon>fabids</taxon>
        <taxon>Fagales</taxon>
        <taxon>Fagaceae</taxon>
        <taxon>Castanea</taxon>
    </lineage>
</organism>
<dbReference type="Proteomes" id="UP000737018">
    <property type="component" value="Unassembled WGS sequence"/>
</dbReference>
<dbReference type="GO" id="GO:0016705">
    <property type="term" value="F:oxidoreductase activity, acting on paired donors, with incorporation or reduction of molecular oxygen"/>
    <property type="evidence" value="ECO:0007669"/>
    <property type="project" value="InterPro"/>
</dbReference>
<proteinExistence type="predicted"/>
<dbReference type="AlphaFoldDB" id="A0A8J4QND0"/>
<comment type="caution">
    <text evidence="1">The sequence shown here is derived from an EMBL/GenBank/DDBJ whole genome shotgun (WGS) entry which is preliminary data.</text>
</comment>
<dbReference type="Gene3D" id="1.10.630.10">
    <property type="entry name" value="Cytochrome P450"/>
    <property type="match status" value="1"/>
</dbReference>